<protein>
    <submittedName>
        <fullName evidence="8">ResB family protein</fullName>
    </submittedName>
</protein>
<dbReference type="Proteomes" id="UP000001962">
    <property type="component" value="Chromosome"/>
</dbReference>
<evidence type="ECO:0000256" key="5">
    <source>
        <dbReference type="ARBA" id="ARBA00023136"/>
    </source>
</evidence>
<organism evidence="8 9">
    <name type="scientific">Alkalilimnicola ehrlichii (strain ATCC BAA-1101 / DSM 17681 / MLHE-1)</name>
    <dbReference type="NCBI Taxonomy" id="187272"/>
    <lineage>
        <taxon>Bacteria</taxon>
        <taxon>Pseudomonadati</taxon>
        <taxon>Pseudomonadota</taxon>
        <taxon>Gammaproteobacteria</taxon>
        <taxon>Chromatiales</taxon>
        <taxon>Ectothiorhodospiraceae</taxon>
        <taxon>Alkalilimnicola</taxon>
    </lineage>
</organism>
<evidence type="ECO:0000313" key="9">
    <source>
        <dbReference type="Proteomes" id="UP000001962"/>
    </source>
</evidence>
<feature type="domain" description="ResB-like" evidence="7">
    <location>
        <begin position="30"/>
        <end position="678"/>
    </location>
</feature>
<comment type="subcellular location">
    <subcellularLocation>
        <location evidence="1">Membrane</location>
        <topology evidence="1">Multi-pass membrane protein</topology>
    </subcellularLocation>
</comment>
<dbReference type="InterPro" id="IPR023494">
    <property type="entry name" value="Cyt_c_bgen_Ccs1/CcsB/ResB"/>
</dbReference>
<evidence type="ECO:0000259" key="7">
    <source>
        <dbReference type="Pfam" id="PF05140"/>
    </source>
</evidence>
<dbReference type="EMBL" id="CP000453">
    <property type="protein sequence ID" value="ABI58192.1"/>
    <property type="molecule type" value="Genomic_DNA"/>
</dbReference>
<feature type="transmembrane region" description="Helical" evidence="6">
    <location>
        <begin position="82"/>
        <end position="101"/>
    </location>
</feature>
<keyword evidence="2 6" id="KW-0812">Transmembrane</keyword>
<evidence type="ECO:0000256" key="6">
    <source>
        <dbReference type="SAM" id="Phobius"/>
    </source>
</evidence>
<dbReference type="OrthoDB" id="9770923at2"/>
<evidence type="ECO:0000256" key="1">
    <source>
        <dbReference type="ARBA" id="ARBA00004141"/>
    </source>
</evidence>
<feature type="transmembrane region" description="Helical" evidence="6">
    <location>
        <begin position="178"/>
        <end position="196"/>
    </location>
</feature>
<dbReference type="PANTHER" id="PTHR31566">
    <property type="entry name" value="CYTOCHROME C BIOGENESIS PROTEIN CCS1, CHLOROPLASTIC"/>
    <property type="match status" value="1"/>
</dbReference>
<sequence>MSSNNAAAPRRAHRKGRSVSATLLDFLGSMNLAITLLVALGIGSIIGTVLVQERTWSEHMIDFGPFWFEVFRRLGLYDVYSASWYLAILVFLVITTSVCLYRHTPSVVKEMTRFRDHHQEASLRALSNRREWTLALAPEGAREAAARTLKNKGFRFRDKSGGGGQMLLAGMKGRSNRLGYIFTHLAIVVICVGGLIDGDLLLKWNEWRGNLQIETRDDIPVSQIDDSKKLPVRPGSFRGTTSIPEGRAANVTFLPLRDGYVVQELPFTIVVEDFRIQHYPSGQPRSYESDLKIIDPERDKTFHETIRVNEPLEYRGYSIYQASFGDGGSRLDLRIWPLAGDSEAPEELEARVFSEARVGVAGQEYTLQFRDFELTNVRPDELQESGRRQRNVGPSFSYALRTRDGRTLEFENYMLPITIDGRHYYLSGMRPSANQPFRYLHIPAGPDGGLDRFMTFLGNLRQSEPRREAATAAARYVLLELGMVDEREQARQLAGQMAMSAEQMIRQLLQEGFEAVSEGIEARVMAGSNDPEQQALLRDFSHMLLERTLTNAYHDAVAREQGVQSVSDLGGLSEDDRLFYEEALAALSALPAYGTPIFLELTGFEQIQSTGLMIGRAPGAGIVYFGSAMLVLGLFLMFYIPHRRVWALVTRDGREGQTRILLAGVGQRDPKAFGREFDKLAHELDLRLRLAASEGSEEGKT</sequence>
<dbReference type="eggNOG" id="COG1333">
    <property type="taxonomic scope" value="Bacteria"/>
</dbReference>
<dbReference type="InterPro" id="IPR007816">
    <property type="entry name" value="ResB-like_domain"/>
</dbReference>
<dbReference type="KEGG" id="aeh:Mlg_2852"/>
<keyword evidence="9" id="KW-1185">Reference proteome</keyword>
<keyword evidence="4 6" id="KW-1133">Transmembrane helix</keyword>
<feature type="transmembrane region" description="Helical" evidence="6">
    <location>
        <begin position="21"/>
        <end position="50"/>
    </location>
</feature>
<dbReference type="HOGENOM" id="CLU_025116_0_0_6"/>
<dbReference type="GO" id="GO:0016020">
    <property type="term" value="C:membrane"/>
    <property type="evidence" value="ECO:0007669"/>
    <property type="project" value="UniProtKB-SubCell"/>
</dbReference>
<evidence type="ECO:0000313" key="8">
    <source>
        <dbReference type="EMBL" id="ABI58192.1"/>
    </source>
</evidence>
<dbReference type="AlphaFoldDB" id="Q0A4P5"/>
<keyword evidence="3" id="KW-0201">Cytochrome c-type biogenesis</keyword>
<accession>Q0A4P5</accession>
<feature type="transmembrane region" description="Helical" evidence="6">
    <location>
        <begin position="622"/>
        <end position="641"/>
    </location>
</feature>
<evidence type="ECO:0000256" key="2">
    <source>
        <dbReference type="ARBA" id="ARBA00022692"/>
    </source>
</evidence>
<dbReference type="RefSeq" id="WP_011630585.1">
    <property type="nucleotide sequence ID" value="NC_008340.1"/>
</dbReference>
<evidence type="ECO:0000256" key="4">
    <source>
        <dbReference type="ARBA" id="ARBA00022989"/>
    </source>
</evidence>
<dbReference type="Pfam" id="PF05140">
    <property type="entry name" value="ResB"/>
    <property type="match status" value="1"/>
</dbReference>
<proteinExistence type="predicted"/>
<reference evidence="9" key="1">
    <citation type="submission" date="2006-08" db="EMBL/GenBank/DDBJ databases">
        <title>Complete sequence of Alkalilimnicola ehrilichei MLHE-1.</title>
        <authorList>
            <person name="Copeland A."/>
            <person name="Lucas S."/>
            <person name="Lapidus A."/>
            <person name="Barry K."/>
            <person name="Detter J.C."/>
            <person name="Glavina del Rio T."/>
            <person name="Hammon N."/>
            <person name="Israni S."/>
            <person name="Dalin E."/>
            <person name="Tice H."/>
            <person name="Pitluck S."/>
            <person name="Sims D."/>
            <person name="Brettin T."/>
            <person name="Bruce D."/>
            <person name="Han C."/>
            <person name="Tapia R."/>
            <person name="Gilna P."/>
            <person name="Schmutz J."/>
            <person name="Larimer F."/>
            <person name="Land M."/>
            <person name="Hauser L."/>
            <person name="Kyrpides N."/>
            <person name="Mikhailova N."/>
            <person name="Oremland R.S."/>
            <person name="Hoeft S.E."/>
            <person name="Switzer-Blum J."/>
            <person name="Kulp T."/>
            <person name="King G."/>
            <person name="Tabita R."/>
            <person name="Witte B."/>
            <person name="Santini J.M."/>
            <person name="Basu P."/>
            <person name="Hollibaugh J.T."/>
            <person name="Xie G."/>
            <person name="Stolz J.F."/>
            <person name="Richardson P."/>
        </authorList>
    </citation>
    <scope>NUCLEOTIDE SEQUENCE [LARGE SCALE GENOMIC DNA]</scope>
    <source>
        <strain evidence="9">ATCC BAA-1101 / DSM 17681 / MLHE-1</strain>
    </source>
</reference>
<dbReference type="PANTHER" id="PTHR31566:SF0">
    <property type="entry name" value="CYTOCHROME C BIOGENESIS PROTEIN CCS1, CHLOROPLASTIC"/>
    <property type="match status" value="1"/>
</dbReference>
<name>Q0A4P5_ALKEH</name>
<evidence type="ECO:0000256" key="3">
    <source>
        <dbReference type="ARBA" id="ARBA00022748"/>
    </source>
</evidence>
<keyword evidence="5 6" id="KW-0472">Membrane</keyword>
<dbReference type="GO" id="GO:0017004">
    <property type="term" value="P:cytochrome complex assembly"/>
    <property type="evidence" value="ECO:0007669"/>
    <property type="project" value="UniProtKB-KW"/>
</dbReference>
<gene>
    <name evidence="8" type="ordered locus">Mlg_2852</name>
</gene>